<evidence type="ECO:0000313" key="3">
    <source>
        <dbReference type="Proteomes" id="UP000264002"/>
    </source>
</evidence>
<name>A0A372MHZ0_9SPIR</name>
<dbReference type="RefSeq" id="WP_117329781.1">
    <property type="nucleotide sequence ID" value="NZ_QUWK01000004.1"/>
</dbReference>
<dbReference type="Gene3D" id="3.40.50.1460">
    <property type="match status" value="1"/>
</dbReference>
<dbReference type="EMBL" id="QUWK01000004">
    <property type="protein sequence ID" value="RFU95372.1"/>
    <property type="molecule type" value="Genomic_DNA"/>
</dbReference>
<dbReference type="Proteomes" id="UP000264002">
    <property type="component" value="Unassembled WGS sequence"/>
</dbReference>
<feature type="domain" description="Peptidase C14 caspase" evidence="1">
    <location>
        <begin position="51"/>
        <end position="259"/>
    </location>
</feature>
<reference evidence="2 3" key="2">
    <citation type="submission" date="2018-09" db="EMBL/GenBank/DDBJ databases">
        <title>Genome of Sphaerochaeta halotolerans strain 4-11.</title>
        <authorList>
            <person name="Nazina T.N."/>
            <person name="Sokolova D.S."/>
        </authorList>
    </citation>
    <scope>NUCLEOTIDE SEQUENCE [LARGE SCALE GENOMIC DNA]</scope>
    <source>
        <strain evidence="2 3">4-11</strain>
    </source>
</reference>
<evidence type="ECO:0000313" key="2">
    <source>
        <dbReference type="EMBL" id="RFU95372.1"/>
    </source>
</evidence>
<dbReference type="GO" id="GO:0004197">
    <property type="term" value="F:cysteine-type endopeptidase activity"/>
    <property type="evidence" value="ECO:0007669"/>
    <property type="project" value="InterPro"/>
</dbReference>
<gene>
    <name evidence="2" type="ORF">DYP60_04980</name>
</gene>
<dbReference type="AlphaFoldDB" id="A0A372MHZ0"/>
<proteinExistence type="predicted"/>
<accession>A0A372MHZ0</accession>
<comment type="caution">
    <text evidence="2">The sequence shown here is derived from an EMBL/GenBank/DDBJ whole genome shotgun (WGS) entry which is preliminary data.</text>
</comment>
<reference evidence="3" key="1">
    <citation type="submission" date="2018-08" db="EMBL/GenBank/DDBJ databases">
        <authorList>
            <person name="Grouzdev D.S."/>
            <person name="Krutkina M.S."/>
        </authorList>
    </citation>
    <scope>NUCLEOTIDE SEQUENCE [LARGE SCALE GENOMIC DNA]</scope>
    <source>
        <strain evidence="3">4-11</strain>
    </source>
</reference>
<organism evidence="2 3">
    <name type="scientific">Sphaerochaeta halotolerans</name>
    <dbReference type="NCBI Taxonomy" id="2293840"/>
    <lineage>
        <taxon>Bacteria</taxon>
        <taxon>Pseudomonadati</taxon>
        <taxon>Spirochaetota</taxon>
        <taxon>Spirochaetia</taxon>
        <taxon>Spirochaetales</taxon>
        <taxon>Sphaerochaetaceae</taxon>
        <taxon>Sphaerochaeta</taxon>
    </lineage>
</organism>
<dbReference type="Pfam" id="PF00656">
    <property type="entry name" value="Peptidase_C14"/>
    <property type="match status" value="1"/>
</dbReference>
<dbReference type="GO" id="GO:0006508">
    <property type="term" value="P:proteolysis"/>
    <property type="evidence" value="ECO:0007669"/>
    <property type="project" value="InterPro"/>
</dbReference>
<dbReference type="InterPro" id="IPR011600">
    <property type="entry name" value="Pept_C14_caspase"/>
</dbReference>
<protein>
    <submittedName>
        <fullName evidence="2">Caspase family protein</fullName>
    </submittedName>
</protein>
<sequence length="323" mass="35636">MRRVFLLLPILILLMASCELYYEEPVQTGTVHIVSIGITYENEPDGHDYLGDLPGTVFDARELSDALSQQAMRAGWDSTDIEVTLLLQEGTDHTQKTFDDLGYASRNHLENTLATIAGVATADDLTIITYSGHGIEGTGELLMAHTQTSGPVDISEDSPIVVTPEWLHARISPIKGKKLLILDSCYSGVFVPESPSSSSWVYDNGIDDWYGKYFSDEEYQIPSFVVFTASADSDSYEIQFGDHNHGVFTSALLAALGWNHTTKKIANGAPPAAQNELLSIDSLYKYIKKHQAFPVRWSLFTIGENVQHPMITGGAMDMVLFSY</sequence>
<evidence type="ECO:0000259" key="1">
    <source>
        <dbReference type="Pfam" id="PF00656"/>
    </source>
</evidence>
<dbReference type="PROSITE" id="PS51257">
    <property type="entry name" value="PROKAR_LIPOPROTEIN"/>
    <property type="match status" value="1"/>
</dbReference>
<keyword evidence="3" id="KW-1185">Reference proteome</keyword>